<comment type="caution">
    <text evidence="1">The sequence shown here is derived from an EMBL/GenBank/DDBJ whole genome shotgun (WGS) entry which is preliminary data.</text>
</comment>
<evidence type="ECO:0000313" key="1">
    <source>
        <dbReference type="EMBL" id="KAJ8467288.1"/>
    </source>
</evidence>
<name>A0AAV8Q2G1_ENSVE</name>
<organism evidence="1 2">
    <name type="scientific">Ensete ventricosum</name>
    <name type="common">Abyssinian banana</name>
    <name type="synonym">Musa ensete</name>
    <dbReference type="NCBI Taxonomy" id="4639"/>
    <lineage>
        <taxon>Eukaryota</taxon>
        <taxon>Viridiplantae</taxon>
        <taxon>Streptophyta</taxon>
        <taxon>Embryophyta</taxon>
        <taxon>Tracheophyta</taxon>
        <taxon>Spermatophyta</taxon>
        <taxon>Magnoliopsida</taxon>
        <taxon>Liliopsida</taxon>
        <taxon>Zingiberales</taxon>
        <taxon>Musaceae</taxon>
        <taxon>Ensete</taxon>
    </lineage>
</organism>
<gene>
    <name evidence="1" type="ORF">OPV22_029840</name>
</gene>
<evidence type="ECO:0000313" key="2">
    <source>
        <dbReference type="Proteomes" id="UP001222027"/>
    </source>
</evidence>
<reference evidence="1 2" key="1">
    <citation type="submission" date="2022-12" db="EMBL/GenBank/DDBJ databases">
        <title>Chromosome-scale assembly of the Ensete ventricosum genome.</title>
        <authorList>
            <person name="Dussert Y."/>
            <person name="Stocks J."/>
            <person name="Wendawek A."/>
            <person name="Woldeyes F."/>
            <person name="Nichols R.A."/>
            <person name="Borrell J.S."/>
        </authorList>
    </citation>
    <scope>NUCLEOTIDE SEQUENCE [LARGE SCALE GENOMIC DNA]</scope>
    <source>
        <strain evidence="2">cv. Maze</strain>
        <tissue evidence="1">Seeds</tissue>
    </source>
</reference>
<dbReference type="AlphaFoldDB" id="A0AAV8Q2G1"/>
<proteinExistence type="predicted"/>
<accession>A0AAV8Q2G1</accession>
<dbReference type="Proteomes" id="UP001222027">
    <property type="component" value="Unassembled WGS sequence"/>
</dbReference>
<dbReference type="EMBL" id="JAQQAF010000008">
    <property type="protein sequence ID" value="KAJ8467288.1"/>
    <property type="molecule type" value="Genomic_DNA"/>
</dbReference>
<keyword evidence="2" id="KW-1185">Reference proteome</keyword>
<protein>
    <submittedName>
        <fullName evidence="1">Uncharacterized protein</fullName>
    </submittedName>
</protein>
<sequence length="83" mass="9274">MSGSAIRVDMNRMRVAPTVKTPTRSRERSRFSWLQEAALPPSLPHFFCCVVAADRIARCLAATAFPAEEVTSTPEAYWLIIGY</sequence>